<dbReference type="RefSeq" id="WP_379510810.1">
    <property type="nucleotide sequence ID" value="NZ_JBHRTQ010000014.1"/>
</dbReference>
<organism evidence="2 3">
    <name type="scientific">Novosphingobium bradum</name>
    <dbReference type="NCBI Taxonomy" id="1737444"/>
    <lineage>
        <taxon>Bacteria</taxon>
        <taxon>Pseudomonadati</taxon>
        <taxon>Pseudomonadota</taxon>
        <taxon>Alphaproteobacteria</taxon>
        <taxon>Sphingomonadales</taxon>
        <taxon>Sphingomonadaceae</taxon>
        <taxon>Novosphingobium</taxon>
    </lineage>
</organism>
<dbReference type="EMBL" id="JBHRTQ010000014">
    <property type="protein sequence ID" value="MFC3175431.1"/>
    <property type="molecule type" value="Genomic_DNA"/>
</dbReference>
<proteinExistence type="predicted"/>
<reference evidence="3" key="1">
    <citation type="journal article" date="2019" name="Int. J. Syst. Evol. Microbiol.">
        <title>The Global Catalogue of Microorganisms (GCM) 10K type strain sequencing project: providing services to taxonomists for standard genome sequencing and annotation.</title>
        <authorList>
            <consortium name="The Broad Institute Genomics Platform"/>
            <consortium name="The Broad Institute Genome Sequencing Center for Infectious Disease"/>
            <person name="Wu L."/>
            <person name="Ma J."/>
        </authorList>
    </citation>
    <scope>NUCLEOTIDE SEQUENCE [LARGE SCALE GENOMIC DNA]</scope>
    <source>
        <strain evidence="3">KCTC 42984</strain>
    </source>
</reference>
<sequence length="524" mass="55683">METITIDGVDEHTFRHGVEDLLRVDQVDMALDQLREQLAPYAGPGKILPARFLEVTPGEVEITGWERLASRLANHDRPHFPITAIGVVLADARVLGGPGPQGGRLAPFIKTYYFSDDAYPFTNAGRDDLLDGYSREGFGWQGDYQATDATLAIKGIDDLHGAIIELEDRLFDSARPDEDQLRAGSIGACFLAALIHQALRETIRRQGLPRPLCVLAACDGIYPFFDAPVAGWDDGMIDAVAPAEASLADGGEETWPNELDEGAAGEQGSLLSIVSRKGTKAMALELGEDDVREAARFTADAGAQRLTMTDDMALRGLFHGVAAATLLAGDEPETDGDEAAAAGPGQSPPTDATAAPAAVPAAVPDALISAGADPARAIAPDLPAPDNDPAPASGPAPAATYAWADPREQFRRAEEAHAFPTGTSLRSRFKAEEVQSANPLLAMAGALANRARTRMTTLVARGRSGVSGQLAAGRDKSRQWSRGLAMRAGLVLVRTRRALAFAGLRAAVRQRARAILAARPRWRR</sequence>
<feature type="compositionally biased region" description="Pro residues" evidence="1">
    <location>
        <begin position="382"/>
        <end position="394"/>
    </location>
</feature>
<dbReference type="Proteomes" id="UP001595604">
    <property type="component" value="Unassembled WGS sequence"/>
</dbReference>
<protein>
    <submittedName>
        <fullName evidence="2">Uncharacterized protein</fullName>
    </submittedName>
</protein>
<feature type="compositionally biased region" description="Low complexity" evidence="1">
    <location>
        <begin position="348"/>
        <end position="358"/>
    </location>
</feature>
<evidence type="ECO:0000256" key="1">
    <source>
        <dbReference type="SAM" id="MobiDB-lite"/>
    </source>
</evidence>
<gene>
    <name evidence="2" type="ORF">ACFOD9_14325</name>
</gene>
<keyword evidence="3" id="KW-1185">Reference proteome</keyword>
<name>A0ABV7IXT7_9SPHN</name>
<accession>A0ABV7IXT7</accession>
<evidence type="ECO:0000313" key="3">
    <source>
        <dbReference type="Proteomes" id="UP001595604"/>
    </source>
</evidence>
<evidence type="ECO:0000313" key="2">
    <source>
        <dbReference type="EMBL" id="MFC3175431.1"/>
    </source>
</evidence>
<feature type="region of interest" description="Disordered" evidence="1">
    <location>
        <begin position="377"/>
        <end position="399"/>
    </location>
</feature>
<comment type="caution">
    <text evidence="2">The sequence shown here is derived from an EMBL/GenBank/DDBJ whole genome shotgun (WGS) entry which is preliminary data.</text>
</comment>
<feature type="region of interest" description="Disordered" evidence="1">
    <location>
        <begin position="331"/>
        <end position="358"/>
    </location>
</feature>